<evidence type="ECO:0000313" key="2">
    <source>
        <dbReference type="Proteomes" id="UP000039660"/>
    </source>
</evidence>
<gene>
    <name evidence="1" type="ORF">NGAL_HAMBI1189_44140</name>
</gene>
<dbReference type="Proteomes" id="UP000039660">
    <property type="component" value="Unassembled WGS sequence"/>
</dbReference>
<evidence type="ECO:0000313" key="1">
    <source>
        <dbReference type="EMBL" id="CDZ52300.1"/>
    </source>
</evidence>
<organism evidence="1 2">
    <name type="scientific">Neorhizobium galegae bv. officinalis</name>
    <dbReference type="NCBI Taxonomy" id="323656"/>
    <lineage>
        <taxon>Bacteria</taxon>
        <taxon>Pseudomonadati</taxon>
        <taxon>Pseudomonadota</taxon>
        <taxon>Alphaproteobacteria</taxon>
        <taxon>Hyphomicrobiales</taxon>
        <taxon>Rhizobiaceae</taxon>
        <taxon>Rhizobium/Agrobacterium group</taxon>
        <taxon>Neorhizobium</taxon>
    </lineage>
</organism>
<accession>A0A0T7GYC6</accession>
<protein>
    <submittedName>
        <fullName evidence="1">Uncharacterized protein</fullName>
    </submittedName>
</protein>
<dbReference type="RefSeq" id="WP_052751833.1">
    <property type="nucleotide sequence ID" value="NZ_CCRK01000012.1"/>
</dbReference>
<reference evidence="1 2" key="1">
    <citation type="submission" date="2014-08" db="EMBL/GenBank/DDBJ databases">
        <authorList>
            <person name="Chen Y.-H."/>
        </authorList>
    </citation>
    <scope>NUCLEOTIDE SEQUENCE [LARGE SCALE GENOMIC DNA]</scope>
</reference>
<dbReference type="AlphaFoldDB" id="A0A0T7GYC6"/>
<sequence>MVSTPKAPDPKETAAAQAGMNVDTAQAQQLTNMVDQVGPDGSLTYTQSGRNTFVNSQGQTVTIPKYTATTALSAAQQAIKDQTDSASLNLGTIANEQSNFLKDYLSEPFKADTAEAEARLAELGSARLDPQFAKQEEALRTRLANQGVQEGSEAWKSAMGDFSQGRNDAYNSLFLSGRSQAMSEAYAERNQPLQEIGALLSGSQVQSPQFVNTPQASVGGVDYAGMVSDKYKAETAAAQSKMGGLFGLLSAPFGMFSLGA</sequence>
<dbReference type="EMBL" id="CCRK01000012">
    <property type="protein sequence ID" value="CDZ52300.1"/>
    <property type="molecule type" value="Genomic_DNA"/>
</dbReference>
<proteinExistence type="predicted"/>
<name>A0A0T7GYC6_NEOGA</name>